<keyword evidence="2" id="KW-0902">Two-component regulatory system</keyword>
<evidence type="ECO:0000256" key="3">
    <source>
        <dbReference type="ARBA" id="ARBA00023015"/>
    </source>
</evidence>
<comment type="caution">
    <text evidence="10">The sequence shown here is derived from an EMBL/GenBank/DDBJ whole genome shotgun (WGS) entry which is preliminary data.</text>
</comment>
<dbReference type="GO" id="GO:0006355">
    <property type="term" value="P:regulation of DNA-templated transcription"/>
    <property type="evidence" value="ECO:0007669"/>
    <property type="project" value="InterPro"/>
</dbReference>
<evidence type="ECO:0000259" key="8">
    <source>
        <dbReference type="PROSITE" id="PS50110"/>
    </source>
</evidence>
<keyword evidence="5" id="KW-0804">Transcription</keyword>
<dbReference type="InterPro" id="IPR011006">
    <property type="entry name" value="CheY-like_superfamily"/>
</dbReference>
<dbReference type="InterPro" id="IPR001867">
    <property type="entry name" value="OmpR/PhoB-type_DNA-bd"/>
</dbReference>
<gene>
    <name evidence="10" type="ORF">ENU78_08875</name>
</gene>
<dbReference type="CDD" id="cd17574">
    <property type="entry name" value="REC_OmpR"/>
    <property type="match status" value="1"/>
</dbReference>
<dbReference type="SMART" id="SM00862">
    <property type="entry name" value="Trans_reg_C"/>
    <property type="match status" value="1"/>
</dbReference>
<dbReference type="EMBL" id="DTDV01000023">
    <property type="protein sequence ID" value="HGK24516.1"/>
    <property type="molecule type" value="Genomic_DNA"/>
</dbReference>
<evidence type="ECO:0000256" key="2">
    <source>
        <dbReference type="ARBA" id="ARBA00023012"/>
    </source>
</evidence>
<proteinExistence type="predicted"/>
<feature type="domain" description="Response regulatory" evidence="8">
    <location>
        <begin position="2"/>
        <end position="116"/>
    </location>
</feature>
<evidence type="ECO:0000256" key="7">
    <source>
        <dbReference type="PROSITE-ProRule" id="PRU01091"/>
    </source>
</evidence>
<organism evidence="10">
    <name type="scientific">Dictyoglomus thermophilum</name>
    <dbReference type="NCBI Taxonomy" id="14"/>
    <lineage>
        <taxon>Bacteria</taxon>
        <taxon>Pseudomonadati</taxon>
        <taxon>Dictyoglomota</taxon>
        <taxon>Dictyoglomia</taxon>
        <taxon>Dictyoglomales</taxon>
        <taxon>Dictyoglomaceae</taxon>
        <taxon>Dictyoglomus</taxon>
    </lineage>
</organism>
<evidence type="ECO:0000313" key="10">
    <source>
        <dbReference type="EMBL" id="HGK24516.1"/>
    </source>
</evidence>
<dbReference type="GO" id="GO:0032993">
    <property type="term" value="C:protein-DNA complex"/>
    <property type="evidence" value="ECO:0007669"/>
    <property type="project" value="TreeGrafter"/>
</dbReference>
<feature type="DNA-binding region" description="OmpR/PhoB-type" evidence="7">
    <location>
        <begin position="123"/>
        <end position="219"/>
    </location>
</feature>
<accession>A0A7V4DZK5</accession>
<dbReference type="CDD" id="cd00383">
    <property type="entry name" value="trans_reg_C"/>
    <property type="match status" value="1"/>
</dbReference>
<evidence type="ECO:0000256" key="4">
    <source>
        <dbReference type="ARBA" id="ARBA00023125"/>
    </source>
</evidence>
<dbReference type="GO" id="GO:0000976">
    <property type="term" value="F:transcription cis-regulatory region binding"/>
    <property type="evidence" value="ECO:0007669"/>
    <property type="project" value="TreeGrafter"/>
</dbReference>
<dbReference type="RefSeq" id="WP_149122287.1">
    <property type="nucleotide sequence ID" value="NZ_VTFL01000001.1"/>
</dbReference>
<reference evidence="10" key="1">
    <citation type="journal article" date="2020" name="mSystems">
        <title>Genome- and Community-Level Interaction Insights into Carbon Utilization and Element Cycling Functions of Hydrothermarchaeota in Hydrothermal Sediment.</title>
        <authorList>
            <person name="Zhou Z."/>
            <person name="Liu Y."/>
            <person name="Xu W."/>
            <person name="Pan J."/>
            <person name="Luo Z.H."/>
            <person name="Li M."/>
        </authorList>
    </citation>
    <scope>NUCLEOTIDE SEQUENCE [LARGE SCALE GENOMIC DNA]</scope>
    <source>
        <strain evidence="10">SpSt-70</strain>
    </source>
</reference>
<dbReference type="InterPro" id="IPR039420">
    <property type="entry name" value="WalR-like"/>
</dbReference>
<dbReference type="SUPFAM" id="SSF52172">
    <property type="entry name" value="CheY-like"/>
    <property type="match status" value="1"/>
</dbReference>
<dbReference type="PROSITE" id="PS51755">
    <property type="entry name" value="OMPR_PHOB"/>
    <property type="match status" value="1"/>
</dbReference>
<dbReference type="Pfam" id="PF00486">
    <property type="entry name" value="Trans_reg_C"/>
    <property type="match status" value="1"/>
</dbReference>
<feature type="modified residue" description="4-aspartylphosphate" evidence="6">
    <location>
        <position position="51"/>
    </location>
</feature>
<dbReference type="Gene3D" id="1.10.10.10">
    <property type="entry name" value="Winged helix-like DNA-binding domain superfamily/Winged helix DNA-binding domain"/>
    <property type="match status" value="1"/>
</dbReference>
<keyword evidence="1 6" id="KW-0597">Phosphoprotein</keyword>
<evidence type="ECO:0000256" key="1">
    <source>
        <dbReference type="ARBA" id="ARBA00022553"/>
    </source>
</evidence>
<dbReference type="Gene3D" id="3.40.50.2300">
    <property type="match status" value="1"/>
</dbReference>
<evidence type="ECO:0000256" key="5">
    <source>
        <dbReference type="ARBA" id="ARBA00023163"/>
    </source>
</evidence>
<dbReference type="Pfam" id="PF00072">
    <property type="entry name" value="Response_reg"/>
    <property type="match status" value="1"/>
</dbReference>
<evidence type="ECO:0000259" key="9">
    <source>
        <dbReference type="PROSITE" id="PS51755"/>
    </source>
</evidence>
<dbReference type="PANTHER" id="PTHR48111:SF22">
    <property type="entry name" value="REGULATOR OF RPOS"/>
    <property type="match status" value="1"/>
</dbReference>
<dbReference type="Gene3D" id="6.10.250.690">
    <property type="match status" value="1"/>
</dbReference>
<name>A0A7V4DZK5_DICTH</name>
<protein>
    <submittedName>
        <fullName evidence="10">Response regulator transcription factor</fullName>
    </submittedName>
</protein>
<keyword evidence="3" id="KW-0805">Transcription regulation</keyword>
<dbReference type="GO" id="GO:0000156">
    <property type="term" value="F:phosphorelay response regulator activity"/>
    <property type="evidence" value="ECO:0007669"/>
    <property type="project" value="TreeGrafter"/>
</dbReference>
<dbReference type="AlphaFoldDB" id="A0A7V4DZK5"/>
<feature type="domain" description="OmpR/PhoB-type" evidence="9">
    <location>
        <begin position="123"/>
        <end position="219"/>
    </location>
</feature>
<sequence>MKILVLEDDKKIAHLLELELTHEGHEVRVVGDGYDALIEAEEFKPDVVILDIMLPGLSGKEVAKRLRDKYPDLGIIMLTALGDVKDKVEAFNLGADDYVVKPFSIEELLARIQAVARRKERKEEVISSQGIELYVDQHRVIVDGKEVDLSKTEFSLLYLLMKNENIVLSKEKILSSIWGDYDDERENLVEVYINYLRKKLGDKGKYIKTIRGIGYSFRKD</sequence>
<dbReference type="InterPro" id="IPR001789">
    <property type="entry name" value="Sig_transdc_resp-reg_receiver"/>
</dbReference>
<evidence type="ECO:0000256" key="6">
    <source>
        <dbReference type="PROSITE-ProRule" id="PRU00169"/>
    </source>
</evidence>
<dbReference type="GO" id="GO:0005829">
    <property type="term" value="C:cytosol"/>
    <property type="evidence" value="ECO:0007669"/>
    <property type="project" value="TreeGrafter"/>
</dbReference>
<dbReference type="PANTHER" id="PTHR48111">
    <property type="entry name" value="REGULATOR OF RPOS"/>
    <property type="match status" value="1"/>
</dbReference>
<keyword evidence="4 7" id="KW-0238">DNA-binding</keyword>
<dbReference type="InterPro" id="IPR036388">
    <property type="entry name" value="WH-like_DNA-bd_sf"/>
</dbReference>
<dbReference type="PROSITE" id="PS50110">
    <property type="entry name" value="RESPONSE_REGULATORY"/>
    <property type="match status" value="1"/>
</dbReference>
<dbReference type="FunFam" id="3.40.50.2300:FF:000001">
    <property type="entry name" value="DNA-binding response regulator PhoB"/>
    <property type="match status" value="1"/>
</dbReference>
<dbReference type="SMART" id="SM00448">
    <property type="entry name" value="REC"/>
    <property type="match status" value="1"/>
</dbReference>